<dbReference type="EMBL" id="JHEG04000001">
    <property type="protein sequence ID" value="KAF3889963.1"/>
    <property type="molecule type" value="Genomic_DNA"/>
</dbReference>
<name>A0A0C1MWL5_9CYAN</name>
<evidence type="ECO:0000313" key="1">
    <source>
        <dbReference type="EMBL" id="KAF3889963.1"/>
    </source>
</evidence>
<accession>A0A0C1MWL5</accession>
<keyword evidence="3" id="KW-1185">Reference proteome</keyword>
<dbReference type="OrthoDB" id="517013at2"/>
<reference evidence="2" key="1">
    <citation type="journal article" date="2015" name="Genome Announc.">
        <title>Draft Genome Sequence of Tolypothrix boutellei Strain VB521301.</title>
        <authorList>
            <person name="Chandrababunaidu M.M."/>
            <person name="Singh D."/>
            <person name="Sen D."/>
            <person name="Bhan S."/>
            <person name="Das S."/>
            <person name="Gupta A."/>
            <person name="Adhikary S.P."/>
            <person name="Tripathy S."/>
        </authorList>
    </citation>
    <scope>NUCLEOTIDE SEQUENCE</scope>
    <source>
        <strain evidence="2">VB521301</strain>
    </source>
</reference>
<dbReference type="AlphaFoldDB" id="A0A0C1MWL5"/>
<dbReference type="RefSeq" id="WP_038089295.1">
    <property type="nucleotide sequence ID" value="NZ_JHEG04000001.1"/>
</dbReference>
<sequence length="69" mass="7835">MSIWVLVALISYLLGALIQWTALKQQFQELDEYTNFPIVWIAKVVLTTGCFLEALAWPFELLDSATATE</sequence>
<protein>
    <submittedName>
        <fullName evidence="2">Uncharacterized protein</fullName>
    </submittedName>
</protein>
<reference evidence="1" key="2">
    <citation type="submission" date="2019-11" db="EMBL/GenBank/DDBJ databases">
        <title>Improved Assembly of Tolypothrix boutellei genome.</title>
        <authorList>
            <person name="Sarangi A.N."/>
            <person name="Mukherjee M."/>
            <person name="Ghosh S."/>
            <person name="Singh D."/>
            <person name="Das A."/>
            <person name="Kant S."/>
            <person name="Prusty A."/>
            <person name="Tripathy S."/>
        </authorList>
    </citation>
    <scope>NUCLEOTIDE SEQUENCE</scope>
    <source>
        <strain evidence="1">VB521301</strain>
    </source>
</reference>
<comment type="caution">
    <text evidence="2">The sequence shown here is derived from an EMBL/GenBank/DDBJ whole genome shotgun (WGS) entry which is preliminary data.</text>
</comment>
<dbReference type="EMBL" id="JHEG02000059">
    <property type="protein sequence ID" value="KIE06697.1"/>
    <property type="molecule type" value="Genomic_DNA"/>
</dbReference>
<evidence type="ECO:0000313" key="2">
    <source>
        <dbReference type="EMBL" id="KIE06697.1"/>
    </source>
</evidence>
<dbReference type="Proteomes" id="UP000029738">
    <property type="component" value="Unassembled WGS sequence"/>
</dbReference>
<gene>
    <name evidence="2" type="ORF">DA73_0235905</name>
    <name evidence="1" type="ORF">DA73_0400034235</name>
</gene>
<organism evidence="2">
    <name type="scientific">Tolypothrix bouteillei VB521301</name>
    <dbReference type="NCBI Taxonomy" id="1479485"/>
    <lineage>
        <taxon>Bacteria</taxon>
        <taxon>Bacillati</taxon>
        <taxon>Cyanobacteriota</taxon>
        <taxon>Cyanophyceae</taxon>
        <taxon>Nostocales</taxon>
        <taxon>Tolypothrichaceae</taxon>
        <taxon>Tolypothrix</taxon>
    </lineage>
</organism>
<evidence type="ECO:0000313" key="3">
    <source>
        <dbReference type="Proteomes" id="UP000029738"/>
    </source>
</evidence>
<dbReference type="STRING" id="1479485.DA73_0235905"/>
<proteinExistence type="predicted"/>